<keyword evidence="1" id="KW-0732">Signal</keyword>
<dbReference type="EMBL" id="SDPU01000023">
    <property type="protein sequence ID" value="RYU11617.1"/>
    <property type="molecule type" value="Genomic_DNA"/>
</dbReference>
<organism evidence="2 3">
    <name type="scientific">Nocardioides iriomotensis</name>
    <dbReference type="NCBI Taxonomy" id="715784"/>
    <lineage>
        <taxon>Bacteria</taxon>
        <taxon>Bacillati</taxon>
        <taxon>Actinomycetota</taxon>
        <taxon>Actinomycetes</taxon>
        <taxon>Propionibacteriales</taxon>
        <taxon>Nocardioidaceae</taxon>
        <taxon>Nocardioides</taxon>
    </lineage>
</organism>
<proteinExistence type="predicted"/>
<dbReference type="RefSeq" id="WP_129987892.1">
    <property type="nucleotide sequence ID" value="NZ_SDPU01000023.1"/>
</dbReference>
<evidence type="ECO:0000256" key="1">
    <source>
        <dbReference type="SAM" id="SignalP"/>
    </source>
</evidence>
<evidence type="ECO:0000313" key="2">
    <source>
        <dbReference type="EMBL" id="RYU11617.1"/>
    </source>
</evidence>
<reference evidence="2 3" key="1">
    <citation type="submission" date="2019-01" db="EMBL/GenBank/DDBJ databases">
        <title>Nocardioides guangzhouensis sp. nov., an actinobacterium isolated from soil.</title>
        <authorList>
            <person name="Fu Y."/>
            <person name="Cai Y."/>
            <person name="Lin Z."/>
            <person name="Chen P."/>
        </authorList>
    </citation>
    <scope>NUCLEOTIDE SEQUENCE [LARGE SCALE GENOMIC DNA]</scope>
    <source>
        <strain evidence="2 3">NBRC 105384</strain>
    </source>
</reference>
<gene>
    <name evidence="2" type="ORF">ETU37_13745</name>
</gene>
<sequence>MRKKIAYGSAVAVLAALAVSNPVVADAARKIGGEDIRNGSVGSADIKNSTIKSKDVAKDTLKSWDIADNHIQGKDVKDGSLTAADFKAGELPVTAYARVTGGATPALDDARTQKVASLNRTGPGVYCLELASGVDRSVAILAQVEHATGSGNKTAQPSGNCGANGVQVTTEAQSVNGTAIESAPSNDVSFTVLVP</sequence>
<feature type="signal peptide" evidence="1">
    <location>
        <begin position="1"/>
        <end position="25"/>
    </location>
</feature>
<dbReference type="AlphaFoldDB" id="A0A4Q5IZG4"/>
<feature type="chain" id="PRO_5039041769" evidence="1">
    <location>
        <begin position="26"/>
        <end position="195"/>
    </location>
</feature>
<dbReference type="Proteomes" id="UP000291189">
    <property type="component" value="Unassembled WGS sequence"/>
</dbReference>
<keyword evidence="3" id="KW-1185">Reference proteome</keyword>
<comment type="caution">
    <text evidence="2">The sequence shown here is derived from an EMBL/GenBank/DDBJ whole genome shotgun (WGS) entry which is preliminary data.</text>
</comment>
<name>A0A4Q5IZG4_9ACTN</name>
<evidence type="ECO:0000313" key="3">
    <source>
        <dbReference type="Proteomes" id="UP000291189"/>
    </source>
</evidence>
<protein>
    <submittedName>
        <fullName evidence="2">Uncharacterized protein</fullName>
    </submittedName>
</protein>
<accession>A0A4Q5IZG4</accession>